<evidence type="ECO:0000256" key="4">
    <source>
        <dbReference type="SAM" id="MobiDB-lite"/>
    </source>
</evidence>
<protein>
    <submittedName>
        <fullName evidence="7">LD-carboxypeptidase</fullName>
    </submittedName>
</protein>
<dbReference type="Proteomes" id="UP000265742">
    <property type="component" value="Unassembled WGS sequence"/>
</dbReference>
<evidence type="ECO:0000259" key="6">
    <source>
        <dbReference type="Pfam" id="PF17676"/>
    </source>
</evidence>
<dbReference type="SUPFAM" id="SSF52317">
    <property type="entry name" value="Class I glutamine amidotransferase-like"/>
    <property type="match status" value="1"/>
</dbReference>
<reference evidence="8" key="1">
    <citation type="submission" date="2018-09" db="EMBL/GenBank/DDBJ databases">
        <authorList>
            <person name="Kim I."/>
        </authorList>
    </citation>
    <scope>NUCLEOTIDE SEQUENCE [LARGE SCALE GENOMIC DNA]</scope>
    <source>
        <strain evidence="8">DD4a</strain>
    </source>
</reference>
<dbReference type="PANTHER" id="PTHR30237">
    <property type="entry name" value="MURAMOYLTETRAPEPTIDE CARBOXYPEPTIDASE"/>
    <property type="match status" value="1"/>
</dbReference>
<dbReference type="InterPro" id="IPR027461">
    <property type="entry name" value="Carboxypeptidase_A_C_sf"/>
</dbReference>
<evidence type="ECO:0000313" key="8">
    <source>
        <dbReference type="Proteomes" id="UP000265742"/>
    </source>
</evidence>
<dbReference type="AlphaFoldDB" id="A0A3A1U6J4"/>
<name>A0A3A1U6J4_9MICO</name>
<feature type="active site" description="Nucleophile" evidence="3">
    <location>
        <position position="153"/>
    </location>
</feature>
<dbReference type="InterPro" id="IPR003507">
    <property type="entry name" value="S66_fam"/>
</dbReference>
<dbReference type="CDD" id="cd07062">
    <property type="entry name" value="Peptidase_S66_mccF_like"/>
    <property type="match status" value="1"/>
</dbReference>
<keyword evidence="2" id="KW-0378">Hydrolase</keyword>
<dbReference type="SUPFAM" id="SSF141986">
    <property type="entry name" value="LD-carboxypeptidase A C-terminal domain-like"/>
    <property type="match status" value="1"/>
</dbReference>
<feature type="active site" description="Charge relay system" evidence="3">
    <location>
        <position position="270"/>
    </location>
</feature>
<dbReference type="Pfam" id="PF02016">
    <property type="entry name" value="Peptidase_S66"/>
    <property type="match status" value="1"/>
</dbReference>
<feature type="region of interest" description="Disordered" evidence="4">
    <location>
        <begin position="1"/>
        <end position="35"/>
    </location>
</feature>
<keyword evidence="7" id="KW-0645">Protease</keyword>
<evidence type="ECO:0000256" key="1">
    <source>
        <dbReference type="ARBA" id="ARBA00010233"/>
    </source>
</evidence>
<dbReference type="InterPro" id="IPR040921">
    <property type="entry name" value="Peptidase_S66C"/>
</dbReference>
<evidence type="ECO:0000259" key="5">
    <source>
        <dbReference type="Pfam" id="PF02016"/>
    </source>
</evidence>
<dbReference type="OrthoDB" id="9807329at2"/>
<dbReference type="PIRSF" id="PIRSF028757">
    <property type="entry name" value="LD-carboxypeptidase"/>
    <property type="match status" value="1"/>
</dbReference>
<dbReference type="Pfam" id="PF17676">
    <property type="entry name" value="Peptidase_S66C"/>
    <property type="match status" value="1"/>
</dbReference>
<evidence type="ECO:0000313" key="7">
    <source>
        <dbReference type="EMBL" id="RIX31077.1"/>
    </source>
</evidence>
<dbReference type="InterPro" id="IPR029062">
    <property type="entry name" value="Class_I_gatase-like"/>
</dbReference>
<dbReference type="GO" id="GO:0004180">
    <property type="term" value="F:carboxypeptidase activity"/>
    <property type="evidence" value="ECO:0007669"/>
    <property type="project" value="UniProtKB-KW"/>
</dbReference>
<dbReference type="PANTHER" id="PTHR30237:SF6">
    <property type="entry name" value="CARBOXYPEPTIDASE YOCD-RELATED"/>
    <property type="match status" value="1"/>
</dbReference>
<accession>A0A3A1U6J4</accession>
<comment type="caution">
    <text evidence="7">The sequence shown here is derived from an EMBL/GenBank/DDBJ whole genome shotgun (WGS) entry which is preliminary data.</text>
</comment>
<dbReference type="Gene3D" id="3.50.30.60">
    <property type="entry name" value="LD-carboxypeptidase A C-terminal domain-like"/>
    <property type="match status" value="1"/>
</dbReference>
<keyword evidence="7" id="KW-0121">Carboxypeptidase</keyword>
<dbReference type="EMBL" id="QXTG01000001">
    <property type="protein sequence ID" value="RIX31077.1"/>
    <property type="molecule type" value="Genomic_DNA"/>
</dbReference>
<feature type="domain" description="LD-carboxypeptidase N-terminal" evidence="5">
    <location>
        <begin position="53"/>
        <end position="173"/>
    </location>
</feature>
<feature type="domain" description="LD-carboxypeptidase C-terminal" evidence="6">
    <location>
        <begin position="239"/>
        <end position="353"/>
    </location>
</feature>
<gene>
    <name evidence="7" type="ORF">D1781_06815</name>
</gene>
<organism evidence="7 8">
    <name type="scientific">Amnibacterium setariae</name>
    <dbReference type="NCBI Taxonomy" id="2306585"/>
    <lineage>
        <taxon>Bacteria</taxon>
        <taxon>Bacillati</taxon>
        <taxon>Actinomycetota</taxon>
        <taxon>Actinomycetes</taxon>
        <taxon>Micrococcales</taxon>
        <taxon>Microbacteriaceae</taxon>
        <taxon>Amnibacterium</taxon>
    </lineage>
</organism>
<comment type="similarity">
    <text evidence="1">Belongs to the peptidase S66 family.</text>
</comment>
<keyword evidence="8" id="KW-1185">Reference proteome</keyword>
<evidence type="ECO:0000256" key="3">
    <source>
        <dbReference type="PIRSR" id="PIRSR028757-1"/>
    </source>
</evidence>
<dbReference type="InterPro" id="IPR027478">
    <property type="entry name" value="LdcA_N"/>
</dbReference>
<feature type="active site" description="Charge relay system" evidence="3">
    <location>
        <position position="338"/>
    </location>
</feature>
<dbReference type="InterPro" id="IPR040449">
    <property type="entry name" value="Peptidase_S66_N"/>
</dbReference>
<sequence>MVGSIGPARAYGQRRPTCRTGHASPSTLRPARGHADRVRAPIVPARLRAGNEVRVVAPSRSRSMVTEFDHTALVEERFRAMGLTLTYGRHVDERDAFDSTSIAARVEDLHDAFADPAVAGILTVIGGYNANELLPHLDWDLIARNPKVFCGYSDITVLQAAMLARTGLITYSGPHWSSFGMRDHFEPTMEWFRRAVMTDEPVDLEPATEWTDDLWFMDQDARSPMPNDGWWVLRPGEAEGAIVGGNLCTVNLLQGTAWMPDVEDAVLFVEDSALHDPPTVARDLTSLLQAVDPLQVRALVIGRFQRATGMTRELLEEIVRRQPFVAGVPVIANVDFGHTSPQATIPIGGRASVSAGGATARLTLRST</sequence>
<proteinExistence type="inferred from homology"/>
<evidence type="ECO:0000256" key="2">
    <source>
        <dbReference type="ARBA" id="ARBA00022801"/>
    </source>
</evidence>
<dbReference type="Gene3D" id="3.40.50.10740">
    <property type="entry name" value="Class I glutamine amidotransferase-like"/>
    <property type="match status" value="1"/>
</dbReference>